<protein>
    <submittedName>
        <fullName evidence="1">Uncharacterized protein</fullName>
    </submittedName>
</protein>
<gene>
    <name evidence="1" type="ORF">K3G42_004972</name>
</gene>
<reference evidence="1" key="1">
    <citation type="submission" date="2021-08" db="EMBL/GenBank/DDBJ databases">
        <title>The first chromosome-level gecko genome reveals the dynamic sex chromosomes of Neotropical dwarf geckos (Sphaerodactylidae: Sphaerodactylus).</title>
        <authorList>
            <person name="Pinto B.J."/>
            <person name="Keating S.E."/>
            <person name="Gamble T."/>
        </authorList>
    </citation>
    <scope>NUCLEOTIDE SEQUENCE</scope>
    <source>
        <strain evidence="1">TG3544</strain>
    </source>
</reference>
<dbReference type="EMBL" id="CM037616">
    <property type="protein sequence ID" value="KAH7991340.1"/>
    <property type="molecule type" value="Genomic_DNA"/>
</dbReference>
<evidence type="ECO:0000313" key="2">
    <source>
        <dbReference type="Proteomes" id="UP000827872"/>
    </source>
</evidence>
<name>A0ACB8EFR3_9SAUR</name>
<keyword evidence="2" id="KW-1185">Reference proteome</keyword>
<sequence>MGWWVHSSFINRHHITTFTVGYTLLTRWFSSAFLMQAVVAARKGRVCQKHQEALNLFCKDDEALICLVCVQSKKHKDHKTVPLEEASQEYKDLFCKHLEILKKERERILGCNADVMTESQALLKQTTGEKLEIVAKFRKLHSLLEEQEKLLLTQIEEVEKQVAKNRDQNLAELSEALSSVDSLIQEMQETCQQPASDLLQDARSILKR</sequence>
<accession>A0ACB8EFR3</accession>
<organism evidence="1 2">
    <name type="scientific">Sphaerodactylus townsendi</name>
    <dbReference type="NCBI Taxonomy" id="933632"/>
    <lineage>
        <taxon>Eukaryota</taxon>
        <taxon>Metazoa</taxon>
        <taxon>Chordata</taxon>
        <taxon>Craniata</taxon>
        <taxon>Vertebrata</taxon>
        <taxon>Euteleostomi</taxon>
        <taxon>Lepidosauria</taxon>
        <taxon>Squamata</taxon>
        <taxon>Bifurcata</taxon>
        <taxon>Gekkota</taxon>
        <taxon>Sphaerodactylidae</taxon>
        <taxon>Sphaerodactylus</taxon>
    </lineage>
</organism>
<dbReference type="Proteomes" id="UP000827872">
    <property type="component" value="Linkage Group LG03"/>
</dbReference>
<proteinExistence type="predicted"/>
<comment type="caution">
    <text evidence="1">The sequence shown here is derived from an EMBL/GenBank/DDBJ whole genome shotgun (WGS) entry which is preliminary data.</text>
</comment>
<evidence type="ECO:0000313" key="1">
    <source>
        <dbReference type="EMBL" id="KAH7991340.1"/>
    </source>
</evidence>